<sequence length="2587" mass="285143">MVMKQAAVCQPILSVEDADKTEKKPSIWASILCDVKSSARKVPATKSLVVLGDNESGRTTLVAKLQGNDDPKRGAGLEYHYIDIKDDDRDDNPKLGVWILDGNVACSAPLLKFAIKPETIENTMLILVASMAQPWSLLSTLKKWTALIEEHVAQLKIDPTRLREMHDHLQYDFQHYIEPNDASVNLVPPTTIQNAISGGHVSKSISSISLASATLSGSVNPDEQNVLPLADGIFKKSFGIPIIIVITKSDAMSTLEKENDYDDQHFEFLQYHIRNFCLEYGAALFYTSVKAKKNIDKLYKYIVHKCYGYPFTLTAAIVERDEIFIPAGWDNPKKVDILLENLHHLKSTDNYTDIFVNPAVKRPLKRDDEIIMAEDDQEFLSKLQLTLNRTASPTRTDENVTPMHTRSGSISAASNSQTLSATGRSRTQQSVTPGAASNEGALANFFNSLINKKSAGAVTPTGVSASVAQRPTSPSPTTPTSKRLQQHPLTFAVTPPPGRTRTPTSHKIFVPSVNIESPPKALSPVVESQWIIENTATSSPTVVGIPLEDSVSMETFDTTENQQTEISTVEPLDLLHNEQPFNSAAQYEKESITDVDKQNKQYLVSQESSLSNARDTDKAETNISFSESSPITDENSITNQIIPNDETNEPLSNDVSLSQIGTQDQGHEIQESPAVKVSIPEVLESNESTSNNLLGDTELRSTFLSKSDEFSNGEYLNDTSSTNEPILHFPIAAHDTHELLQDAELELLPLSSNQMFENTQRLDGEGDIEQQLYPTKSKDEAIKLYDHNSPSNNDEEQLASGRRSLDSSCRNSTIDKSYPLTSSNPALNELKEQQDLRVLSPVATMHTPIDDNLLSLPSVSELLDETVHPEQISEGSPLSDIHEAMLPIQPRPTSPSKLEPSETSTFFQDANLESSSLIQQTDHANISTDEVLSTDQSSKIFSTSGDDTVEQEQPDQIFISHDNMNKEDNSLDATVQMTSEHIDLPNTKQDISPPPTNTDEETLLESIISEHQFLPAANDQQARPQRIDDILLHQASNGKLLASEFIPLSSSPVEFIEEFEPDESDTQFNLSHNELEVPIDGKEQDIDRTSTLHFQREEHKSPLLSSPIEEEIHQRSRSQSTTSTNENVINQSLTSGIEEVKQNNQGSQPPSPIMQDEESSRLPLVPAVTEREHDNRTSSPIHEEVQQRSTSQSLFTTNEHQNNQSLSPTTPELEKKSALSPAESHEEVQNNQSEHFVAEQNDQRDRPSSPAVEEPESRSQSPSPFVTDKQHLSRAPLSGNEHDAEQISESIGDKENNDRSRPLSPASDDIRQRSFSQTSIVPENHERNRMSPLYSESKNEQSRTTSPCIEKEEWARSLESPIFDTKSQISKSSSPVIEVSDEGNVSTSAEPSDKRDQSPYSIIEDSQEKSSSPLGILEYEHETNRSSGHVEQNNAEISSSASENEESGRISSPSSVSKIKDDKSRPFPFIAHDAQQTIITATSDLEDDGQRNKSSSPTAHELEKANPLFPEERTHDQNHSSSPILTEVQQRSSSPLDDIGSEQKFSRSSSLSLREEGHERSSHSSNFQLLDKGSRSPSPAHGSIHERSRSPSPAHGSIHERSRSPSPAHRSIPEISRFSSPTSVPLHERSRSPSPAHGSIHERSRSTSPAPETIHERTHRSIRERSRSPSPAAEPIYERSRSSSPAHASMREISRSSSPAPEPFHERSGSSSPALGSIHEINRSPSLSLLQEEHRSSSPSPNLLLLGKGSRSPSPAAEPLHERSRSPSPLSETFLERSRSSSPAPEAIRERSRSPSPAHGSIHEISRSSSSAPVPLYERSRSSSPLREPLDGISRSSSPAHGSIHERSRSPSPAHGSMHEISRSSSSAPVPLYERSRSSSPLREPLDGISRSSSPAHGSIHERSRSPSPAHGSMHEISRSSSSAQVPLYERSRSPSPLREPLDGISRSSSPAHGSIHERSRSPSPAPEEIRERSPHGAIREISRSSSSAPVPLHESSRSPSLGPVPINEIGRSPSLSLRNEEHRKSSQSGDVEEVQWMKQSASRTEQNLKDESALPALDEMANQVESASPDDEVVVSGVSSWSPGRLERQLSDRPVSPGTEEQDERSEPVLAVGGSAKQTSGSFSSSMEHELVGTDSHSSAGEEYHGDQAKRFSWDRIIQRESDLAENISSGSEGSDLNEPETKSSNAVLCLPINYDQQEIGLNVLTSVIAESRQRDSLVKTDEDTINSGALKTSRSPSVLSEYLIKDNDLQSRCDVMYETVHKSNENEIISQMVQLQEEDHDQASSLIVSGKENDKSQNDLQSSTPFTFADDNTEQSKENRHILLDRNGSLKDFSYPSPLMEEPFLVLSPIPDSPLVEEQKETPSNNTMEENQQPRLVSPPVVFHTENHTSLANTSLVHEYVPTTTLDEKESTTSPTQGIQQKLSNDSDSSALIESKPLETVETISLEQTLPADHHIELNTSTNPLSSDNRLSTIIRSQNSSTIARPNSLPFSPNDHDLDGLYISNDYDDEGEVAENNEYDHNSAPITTNMEYHDSSLKLKNNVEEQNAPTDANDTGKTQSIVEKSKIEDNDNNGIDSTNSKRSSN</sequence>
<comment type="similarity">
    <text evidence="2">Belongs to the dynein light intermediate chain family.</text>
</comment>
<evidence type="ECO:0000256" key="10">
    <source>
        <dbReference type="ARBA" id="ARBA00023212"/>
    </source>
</evidence>
<feature type="compositionally biased region" description="Basic and acidic residues" evidence="11">
    <location>
        <begin position="1653"/>
        <end position="1667"/>
    </location>
</feature>
<feature type="compositionally biased region" description="Polar residues" evidence="11">
    <location>
        <begin position="402"/>
        <end position="432"/>
    </location>
</feature>
<evidence type="ECO:0000256" key="7">
    <source>
        <dbReference type="ARBA" id="ARBA00022840"/>
    </source>
</evidence>
<keyword evidence="4" id="KW-0963">Cytoplasm</keyword>
<feature type="compositionally biased region" description="Polar residues" evidence="11">
    <location>
        <begin position="1187"/>
        <end position="1210"/>
    </location>
</feature>
<comment type="caution">
    <text evidence="12">The sequence shown here is derived from an EMBL/GenBank/DDBJ whole genome shotgun (WGS) entry which is preliminary data.</text>
</comment>
<dbReference type="InterPro" id="IPR008467">
    <property type="entry name" value="Dynein1_light_intermed_chain"/>
</dbReference>
<feature type="compositionally biased region" description="Low complexity" evidence="11">
    <location>
        <begin position="1737"/>
        <end position="1746"/>
    </location>
</feature>
<feature type="region of interest" description="Disordered" evidence="11">
    <location>
        <begin position="1093"/>
        <end position="1126"/>
    </location>
</feature>
<evidence type="ECO:0000256" key="4">
    <source>
        <dbReference type="ARBA" id="ARBA00022490"/>
    </source>
</evidence>
<protein>
    <recommendedName>
        <fullName evidence="14">Dynein light intermediate chain</fullName>
    </recommendedName>
</protein>
<feature type="compositionally biased region" description="Basic and acidic residues" evidence="11">
    <location>
        <begin position="1280"/>
        <end position="1301"/>
    </location>
</feature>
<keyword evidence="9" id="KW-0505">Motor protein</keyword>
<feature type="compositionally biased region" description="Polar residues" evidence="11">
    <location>
        <begin position="604"/>
        <end position="613"/>
    </location>
</feature>
<feature type="compositionally biased region" description="Polar residues" evidence="11">
    <location>
        <begin position="2574"/>
        <end position="2587"/>
    </location>
</feature>
<proteinExistence type="inferred from homology"/>
<dbReference type="Proteomes" id="UP000663872">
    <property type="component" value="Unassembled WGS sequence"/>
</dbReference>
<keyword evidence="7" id="KW-0067">ATP-binding</keyword>
<keyword evidence="3" id="KW-0813">Transport</keyword>
<feature type="compositionally biased region" description="Polar residues" evidence="11">
    <location>
        <begin position="1474"/>
        <end position="1483"/>
    </location>
</feature>
<dbReference type="GO" id="GO:0005868">
    <property type="term" value="C:cytoplasmic dynein complex"/>
    <property type="evidence" value="ECO:0007669"/>
    <property type="project" value="InterPro"/>
</dbReference>
<feature type="compositionally biased region" description="Polar residues" evidence="11">
    <location>
        <begin position="461"/>
        <end position="470"/>
    </location>
</feature>
<feature type="compositionally biased region" description="Polar residues" evidence="11">
    <location>
        <begin position="1519"/>
        <end position="1535"/>
    </location>
</feature>
<keyword evidence="8" id="KW-0243">Dynein</keyword>
<evidence type="ECO:0000256" key="11">
    <source>
        <dbReference type="SAM" id="MobiDB-lite"/>
    </source>
</evidence>
<dbReference type="GO" id="GO:0000226">
    <property type="term" value="P:microtubule cytoskeleton organization"/>
    <property type="evidence" value="ECO:0007669"/>
    <property type="project" value="TreeGrafter"/>
</dbReference>
<accession>A0A818C0A2</accession>
<feature type="compositionally biased region" description="Basic and acidic residues" evidence="11">
    <location>
        <begin position="1169"/>
        <end position="1186"/>
    </location>
</feature>
<reference evidence="12" key="1">
    <citation type="submission" date="2021-02" db="EMBL/GenBank/DDBJ databases">
        <authorList>
            <person name="Nowell W R."/>
        </authorList>
    </citation>
    <scope>NUCLEOTIDE SEQUENCE</scope>
</reference>
<feature type="region of interest" description="Disordered" evidence="11">
    <location>
        <begin position="390"/>
        <end position="436"/>
    </location>
</feature>
<feature type="compositionally biased region" description="Basic and acidic residues" evidence="11">
    <location>
        <begin position="2141"/>
        <end position="2153"/>
    </location>
</feature>
<evidence type="ECO:0000256" key="8">
    <source>
        <dbReference type="ARBA" id="ARBA00023017"/>
    </source>
</evidence>
<comment type="subcellular location">
    <subcellularLocation>
        <location evidence="1">Cytoplasm</location>
        <location evidence="1">Cytoskeleton</location>
    </subcellularLocation>
</comment>
<feature type="region of interest" description="Disordered" evidence="11">
    <location>
        <begin position="604"/>
        <end position="654"/>
    </location>
</feature>
<evidence type="ECO:0000256" key="2">
    <source>
        <dbReference type="ARBA" id="ARBA00006831"/>
    </source>
</evidence>
<feature type="compositionally biased region" description="Low complexity" evidence="11">
    <location>
        <begin position="1431"/>
        <end position="1442"/>
    </location>
</feature>
<feature type="compositionally biased region" description="Basic and acidic residues" evidence="11">
    <location>
        <begin position="1500"/>
        <end position="1518"/>
    </location>
</feature>
<feature type="compositionally biased region" description="Polar residues" evidence="11">
    <location>
        <begin position="806"/>
        <end position="826"/>
    </location>
</feature>
<dbReference type="Gene3D" id="3.40.50.300">
    <property type="entry name" value="P-loop containing nucleotide triphosphate hydrolases"/>
    <property type="match status" value="1"/>
</dbReference>
<feature type="compositionally biased region" description="Low complexity" evidence="11">
    <location>
        <begin position="1807"/>
        <end position="1827"/>
    </location>
</feature>
<dbReference type="InterPro" id="IPR022780">
    <property type="entry name" value="Dynein_light_int_chain"/>
</dbReference>
<feature type="region of interest" description="Disordered" evidence="11">
    <location>
        <begin position="2542"/>
        <end position="2587"/>
    </location>
</feature>
<evidence type="ECO:0000256" key="3">
    <source>
        <dbReference type="ARBA" id="ARBA00022448"/>
    </source>
</evidence>
<dbReference type="GO" id="GO:0005524">
    <property type="term" value="F:ATP binding"/>
    <property type="evidence" value="ECO:0007669"/>
    <property type="project" value="UniProtKB-KW"/>
</dbReference>
<dbReference type="CDD" id="cd00882">
    <property type="entry name" value="Ras_like_GTPase"/>
    <property type="match status" value="1"/>
</dbReference>
<dbReference type="GO" id="GO:0005874">
    <property type="term" value="C:microtubule"/>
    <property type="evidence" value="ECO:0007669"/>
    <property type="project" value="UniProtKB-KW"/>
</dbReference>
<feature type="region of interest" description="Disordered" evidence="11">
    <location>
        <begin position="2485"/>
        <end position="2507"/>
    </location>
</feature>
<dbReference type="GO" id="GO:0045504">
    <property type="term" value="F:dynein heavy chain binding"/>
    <property type="evidence" value="ECO:0007669"/>
    <property type="project" value="TreeGrafter"/>
</dbReference>
<feature type="compositionally biased region" description="Polar residues" evidence="11">
    <location>
        <begin position="2414"/>
        <end position="2432"/>
    </location>
</feature>
<dbReference type="GO" id="GO:0007018">
    <property type="term" value="P:microtubule-based movement"/>
    <property type="evidence" value="ECO:0007669"/>
    <property type="project" value="InterPro"/>
</dbReference>
<evidence type="ECO:0000256" key="9">
    <source>
        <dbReference type="ARBA" id="ARBA00023175"/>
    </source>
</evidence>
<feature type="region of interest" description="Disordered" evidence="11">
    <location>
        <begin position="2292"/>
        <end position="2317"/>
    </location>
</feature>
<feature type="compositionally biased region" description="Polar residues" evidence="11">
    <location>
        <begin position="2117"/>
        <end position="2127"/>
    </location>
</feature>
<keyword evidence="5" id="KW-0493">Microtubule</keyword>
<dbReference type="SUPFAM" id="SSF52540">
    <property type="entry name" value="P-loop containing nucleoside triphosphate hydrolases"/>
    <property type="match status" value="1"/>
</dbReference>
<feature type="compositionally biased region" description="Polar residues" evidence="11">
    <location>
        <begin position="621"/>
        <end position="642"/>
    </location>
</feature>
<gene>
    <name evidence="12" type="ORF">GRG538_LOCUS11816</name>
</gene>
<evidence type="ECO:0000256" key="1">
    <source>
        <dbReference type="ARBA" id="ARBA00004245"/>
    </source>
</evidence>
<evidence type="ECO:0000256" key="6">
    <source>
        <dbReference type="ARBA" id="ARBA00022741"/>
    </source>
</evidence>
<evidence type="ECO:0000313" key="12">
    <source>
        <dbReference type="EMBL" id="CAF3421564.1"/>
    </source>
</evidence>
<evidence type="ECO:0000313" key="13">
    <source>
        <dbReference type="Proteomes" id="UP000663872"/>
    </source>
</evidence>
<dbReference type="Pfam" id="PF05783">
    <property type="entry name" value="DLIC"/>
    <property type="match status" value="1"/>
</dbReference>
<feature type="region of interest" description="Disordered" evidence="11">
    <location>
        <begin position="1141"/>
        <end position="2153"/>
    </location>
</feature>
<keyword evidence="10" id="KW-0206">Cytoskeleton</keyword>
<evidence type="ECO:0008006" key="14">
    <source>
        <dbReference type="Google" id="ProtNLM"/>
    </source>
</evidence>
<organism evidence="12 13">
    <name type="scientific">Rotaria socialis</name>
    <dbReference type="NCBI Taxonomy" id="392032"/>
    <lineage>
        <taxon>Eukaryota</taxon>
        <taxon>Metazoa</taxon>
        <taxon>Spiralia</taxon>
        <taxon>Gnathifera</taxon>
        <taxon>Rotifera</taxon>
        <taxon>Eurotatoria</taxon>
        <taxon>Bdelloidea</taxon>
        <taxon>Philodinida</taxon>
        <taxon>Philodinidae</taxon>
        <taxon>Rotaria</taxon>
    </lineage>
</organism>
<feature type="compositionally biased region" description="Basic and acidic residues" evidence="11">
    <location>
        <begin position="1553"/>
        <end position="1562"/>
    </location>
</feature>
<dbReference type="GO" id="GO:0005813">
    <property type="term" value="C:centrosome"/>
    <property type="evidence" value="ECO:0007669"/>
    <property type="project" value="TreeGrafter"/>
</dbReference>
<feature type="region of interest" description="Disordered" evidence="11">
    <location>
        <begin position="461"/>
        <end position="504"/>
    </location>
</feature>
<feature type="region of interest" description="Disordered" evidence="11">
    <location>
        <begin position="2407"/>
        <end position="2432"/>
    </location>
</feature>
<feature type="compositionally biased region" description="Basic and acidic residues" evidence="11">
    <location>
        <begin position="1968"/>
        <end position="1983"/>
    </location>
</feature>
<dbReference type="InterPro" id="IPR027417">
    <property type="entry name" value="P-loop_NTPase"/>
</dbReference>
<feature type="compositionally biased region" description="Polar residues" evidence="11">
    <location>
        <begin position="1365"/>
        <end position="1375"/>
    </location>
</feature>
<feature type="region of interest" description="Disordered" evidence="11">
    <location>
        <begin position="786"/>
        <end position="827"/>
    </location>
</feature>
<keyword evidence="6" id="KW-0547">Nucleotide-binding</keyword>
<evidence type="ECO:0000256" key="5">
    <source>
        <dbReference type="ARBA" id="ARBA00022701"/>
    </source>
</evidence>
<name>A0A818C0A2_9BILA</name>
<feature type="compositionally biased region" description="Basic and acidic residues" evidence="11">
    <location>
        <begin position="1212"/>
        <end position="1228"/>
    </location>
</feature>
<dbReference type="EMBL" id="CAJNYT010001612">
    <property type="protein sequence ID" value="CAF3421564.1"/>
    <property type="molecule type" value="Genomic_DNA"/>
</dbReference>
<dbReference type="PANTHER" id="PTHR12688:SF0">
    <property type="entry name" value="DYNEIN LIGHT INTERMEDIATE CHAIN"/>
    <property type="match status" value="1"/>
</dbReference>
<feature type="compositionally biased region" description="Polar residues" evidence="11">
    <location>
        <begin position="2546"/>
        <end position="2564"/>
    </location>
</feature>
<dbReference type="PANTHER" id="PTHR12688">
    <property type="entry name" value="DYNEIN LIGHT INTERMEDIATE CHAIN"/>
    <property type="match status" value="1"/>
</dbReference>